<dbReference type="GO" id="GO:0045892">
    <property type="term" value="P:negative regulation of DNA-templated transcription"/>
    <property type="evidence" value="ECO:0007669"/>
    <property type="project" value="InterPro"/>
</dbReference>
<dbReference type="Pfam" id="PF00440">
    <property type="entry name" value="TetR_N"/>
    <property type="match status" value="1"/>
</dbReference>
<reference evidence="7 8" key="1">
    <citation type="submission" date="2018-08" db="EMBL/GenBank/DDBJ databases">
        <authorList>
            <consortium name="PulseNet: The National Subtyping Network for Foodborne Disease Surveillance"/>
            <person name="Tarr C.L."/>
            <person name="Trees E."/>
            <person name="Katz L.S."/>
            <person name="Carleton-Romer H.A."/>
            <person name="Stroika S."/>
            <person name="Kucerova Z."/>
            <person name="Roache K.F."/>
            <person name="Sabol A.L."/>
            <person name="Besser J."/>
            <person name="Gerner-Smidt P."/>
        </authorList>
    </citation>
    <scope>NUCLEOTIDE SEQUENCE [LARGE SCALE GENOMIC DNA]</scope>
    <source>
        <strain evidence="7 8">PNUSAE004760</strain>
    </source>
</reference>
<comment type="function">
    <text evidence="1">TetR is the repressor of the tetracycline resistance element; its N-terminal region forms a helix-turn-helix structure and binds DNA. Binding of tetracycline to TetR reduces the repressor affinity for the tetracycline resistance gene (tetA) promoter operator sites.</text>
</comment>
<sequence>MNKLQREAVIRTALELLNDVGMEGLTTRRLAERLGVQQPALYWHFKNKRALLDALAEAMLTINHTHSTPRDDDDWRSF</sequence>
<dbReference type="AlphaFoldDB" id="A0A8S7QW67"/>
<feature type="domain" description="HTH tetR-type" evidence="6">
    <location>
        <begin position="3"/>
        <end position="63"/>
    </location>
</feature>
<dbReference type="PANTHER" id="PTHR30055:SF151">
    <property type="entry name" value="TRANSCRIPTIONAL REGULATORY PROTEIN"/>
    <property type="match status" value="1"/>
</dbReference>
<gene>
    <name evidence="7" type="primary">tetR(C)</name>
    <name evidence="7" type="ORF">BKL28_005528</name>
</gene>
<feature type="non-terminal residue" evidence="7">
    <location>
        <position position="78"/>
    </location>
</feature>
<evidence type="ECO:0000259" key="6">
    <source>
        <dbReference type="PROSITE" id="PS50977"/>
    </source>
</evidence>
<dbReference type="PRINTS" id="PR00400">
    <property type="entry name" value="TETREPRESSOR"/>
</dbReference>
<dbReference type="InterPro" id="IPR001647">
    <property type="entry name" value="HTH_TetR"/>
</dbReference>
<evidence type="ECO:0000256" key="2">
    <source>
        <dbReference type="ARBA" id="ARBA00023015"/>
    </source>
</evidence>
<evidence type="ECO:0000256" key="5">
    <source>
        <dbReference type="PROSITE-ProRule" id="PRU00335"/>
    </source>
</evidence>
<dbReference type="PANTHER" id="PTHR30055">
    <property type="entry name" value="HTH-TYPE TRANSCRIPTIONAL REGULATOR RUTR"/>
    <property type="match status" value="1"/>
</dbReference>
<dbReference type="PROSITE" id="PS01081">
    <property type="entry name" value="HTH_TETR_1"/>
    <property type="match status" value="1"/>
</dbReference>
<dbReference type="GO" id="GO:0003700">
    <property type="term" value="F:DNA-binding transcription factor activity"/>
    <property type="evidence" value="ECO:0007669"/>
    <property type="project" value="TreeGrafter"/>
</dbReference>
<dbReference type="InterPro" id="IPR023772">
    <property type="entry name" value="DNA-bd_HTH_TetR-type_CS"/>
</dbReference>
<evidence type="ECO:0000256" key="4">
    <source>
        <dbReference type="ARBA" id="ARBA00023163"/>
    </source>
</evidence>
<dbReference type="PRINTS" id="PR00455">
    <property type="entry name" value="HTHTETR"/>
</dbReference>
<dbReference type="SUPFAM" id="SSF46689">
    <property type="entry name" value="Homeodomain-like"/>
    <property type="match status" value="1"/>
</dbReference>
<feature type="DNA-binding region" description="H-T-H motif" evidence="5">
    <location>
        <begin position="26"/>
        <end position="45"/>
    </location>
</feature>
<evidence type="ECO:0000256" key="1">
    <source>
        <dbReference type="ARBA" id="ARBA00002856"/>
    </source>
</evidence>
<evidence type="ECO:0000313" key="7">
    <source>
        <dbReference type="EMBL" id="EFH0046564.1"/>
    </source>
</evidence>
<evidence type="ECO:0000313" key="8">
    <source>
        <dbReference type="Proteomes" id="UP000528199"/>
    </source>
</evidence>
<keyword evidence="3 5" id="KW-0238">DNA-binding</keyword>
<dbReference type="EMBL" id="AASUOH010000172">
    <property type="protein sequence ID" value="EFH0046564.1"/>
    <property type="molecule type" value="Genomic_DNA"/>
</dbReference>
<evidence type="ECO:0000256" key="3">
    <source>
        <dbReference type="ARBA" id="ARBA00023125"/>
    </source>
</evidence>
<dbReference type="Proteomes" id="UP000528199">
    <property type="component" value="Unassembled WGS sequence"/>
</dbReference>
<dbReference type="InterPro" id="IPR003012">
    <property type="entry name" value="Tet_transcr_reg_TetR"/>
</dbReference>
<dbReference type="InterPro" id="IPR050109">
    <property type="entry name" value="HTH-type_TetR-like_transc_reg"/>
</dbReference>
<dbReference type="PROSITE" id="PS50977">
    <property type="entry name" value="HTH_TETR_2"/>
    <property type="match status" value="1"/>
</dbReference>
<organism evidence="7 8">
    <name type="scientific">Escherichia coli</name>
    <dbReference type="NCBI Taxonomy" id="562"/>
    <lineage>
        <taxon>Bacteria</taxon>
        <taxon>Pseudomonadati</taxon>
        <taxon>Pseudomonadota</taxon>
        <taxon>Gammaproteobacteria</taxon>
        <taxon>Enterobacterales</taxon>
        <taxon>Enterobacteriaceae</taxon>
        <taxon>Escherichia</taxon>
    </lineage>
</organism>
<comment type="caution">
    <text evidence="7">The sequence shown here is derived from an EMBL/GenBank/DDBJ whole genome shotgun (WGS) entry which is preliminary data.</text>
</comment>
<keyword evidence="2" id="KW-0805">Transcription regulation</keyword>
<keyword evidence="4" id="KW-0804">Transcription</keyword>
<proteinExistence type="predicted"/>
<accession>A0A8S7QW67</accession>
<protein>
    <submittedName>
        <fullName evidence="7">Tetracycline resistance transcriptional repressor TetR(C)</fullName>
    </submittedName>
</protein>
<name>A0A8S7QW67_ECOLX</name>
<dbReference type="InterPro" id="IPR009057">
    <property type="entry name" value="Homeodomain-like_sf"/>
</dbReference>
<dbReference type="GO" id="GO:0000976">
    <property type="term" value="F:transcription cis-regulatory region binding"/>
    <property type="evidence" value="ECO:0007669"/>
    <property type="project" value="TreeGrafter"/>
</dbReference>
<dbReference type="Gene3D" id="1.10.10.60">
    <property type="entry name" value="Homeodomain-like"/>
    <property type="match status" value="1"/>
</dbReference>
<dbReference type="GO" id="GO:0046677">
    <property type="term" value="P:response to antibiotic"/>
    <property type="evidence" value="ECO:0007669"/>
    <property type="project" value="InterPro"/>
</dbReference>